<accession>A0ABX8JB06</accession>
<organism evidence="1 2">
    <name type="scientific">Geomonas oryzisoli</name>
    <dbReference type="NCBI Taxonomy" id="2847992"/>
    <lineage>
        <taxon>Bacteria</taxon>
        <taxon>Pseudomonadati</taxon>
        <taxon>Thermodesulfobacteriota</taxon>
        <taxon>Desulfuromonadia</taxon>
        <taxon>Geobacterales</taxon>
        <taxon>Geobacteraceae</taxon>
        <taxon>Geomonas</taxon>
    </lineage>
</organism>
<evidence type="ECO:0000313" key="1">
    <source>
        <dbReference type="EMBL" id="QWV93864.1"/>
    </source>
</evidence>
<dbReference type="Proteomes" id="UP000683557">
    <property type="component" value="Chromosome"/>
</dbReference>
<gene>
    <name evidence="1" type="ORF">KP004_01325</name>
</gene>
<protein>
    <submittedName>
        <fullName evidence="1">Uncharacterized protein</fullName>
    </submittedName>
</protein>
<dbReference type="RefSeq" id="WP_216800602.1">
    <property type="nucleotide sequence ID" value="NZ_CP076723.1"/>
</dbReference>
<keyword evidence="2" id="KW-1185">Reference proteome</keyword>
<reference evidence="1 2" key="1">
    <citation type="submission" date="2021-06" db="EMBL/GenBank/DDBJ databases">
        <title>Gemonas diversity in paddy soil.</title>
        <authorList>
            <person name="Liu G."/>
        </authorList>
    </citation>
    <scope>NUCLEOTIDE SEQUENCE [LARGE SCALE GENOMIC DNA]</scope>
    <source>
        <strain evidence="1 2">RG10</strain>
    </source>
</reference>
<dbReference type="EMBL" id="CP076723">
    <property type="protein sequence ID" value="QWV93864.1"/>
    <property type="molecule type" value="Genomic_DNA"/>
</dbReference>
<name>A0ABX8JB06_9BACT</name>
<evidence type="ECO:0000313" key="2">
    <source>
        <dbReference type="Proteomes" id="UP000683557"/>
    </source>
</evidence>
<proteinExistence type="predicted"/>
<sequence>MTTEARYNQIQDIFDSNEADKGLHADQVATVKATIEAVYRKTPAILLRHLDTMKAKHDTGTLVQLRDIAKSLLEILEADLA</sequence>